<dbReference type="PANTHER" id="PTHR48081">
    <property type="entry name" value="AB HYDROLASE SUPERFAMILY PROTEIN C4A8.06C"/>
    <property type="match status" value="1"/>
</dbReference>
<dbReference type="Gene3D" id="3.40.50.1820">
    <property type="entry name" value="alpha/beta hydrolase"/>
    <property type="match status" value="1"/>
</dbReference>
<accession>A0A2K1R080</accession>
<dbReference type="InterPro" id="IPR029058">
    <property type="entry name" value="AB_hydrolase_fold"/>
</dbReference>
<keyword evidence="4" id="KW-1185">Reference proteome</keyword>
<dbReference type="PANTHER" id="PTHR48081:SF8">
    <property type="entry name" value="ALPHA_BETA HYDROLASE FOLD-3 DOMAIN-CONTAINING PROTEIN-RELATED"/>
    <property type="match status" value="1"/>
</dbReference>
<keyword evidence="1" id="KW-0378">Hydrolase</keyword>
<reference evidence="3 4" key="1">
    <citation type="submission" date="2017-06" db="EMBL/GenBank/DDBJ databases">
        <title>Draft genome sequence of a variant of Elsinoe murrayae.</title>
        <authorList>
            <person name="Cheng Q."/>
        </authorList>
    </citation>
    <scope>NUCLEOTIDE SEQUENCE [LARGE SCALE GENOMIC DNA]</scope>
    <source>
        <strain evidence="3 4">CQ-2017a</strain>
    </source>
</reference>
<evidence type="ECO:0000256" key="1">
    <source>
        <dbReference type="ARBA" id="ARBA00022801"/>
    </source>
</evidence>
<dbReference type="SUPFAM" id="SSF53474">
    <property type="entry name" value="alpha/beta-Hydrolases"/>
    <property type="match status" value="1"/>
</dbReference>
<name>A0A2K1R080_9PEZI</name>
<protein>
    <submittedName>
        <fullName evidence="3">Hormone-sensitive lipase</fullName>
    </submittedName>
</protein>
<dbReference type="InterPro" id="IPR050300">
    <property type="entry name" value="GDXG_lipolytic_enzyme"/>
</dbReference>
<dbReference type="InterPro" id="IPR013094">
    <property type="entry name" value="AB_hydrolase_3"/>
</dbReference>
<comment type="caution">
    <text evidence="3">The sequence shown here is derived from an EMBL/GenBank/DDBJ whole genome shotgun (WGS) entry which is preliminary data.</text>
</comment>
<dbReference type="Proteomes" id="UP000243797">
    <property type="component" value="Unassembled WGS sequence"/>
</dbReference>
<feature type="domain" description="Alpha/beta hydrolase fold-3" evidence="2">
    <location>
        <begin position="93"/>
        <end position="305"/>
    </location>
</feature>
<organism evidence="3 4">
    <name type="scientific">Sphaceloma murrayae</name>
    <dbReference type="NCBI Taxonomy" id="2082308"/>
    <lineage>
        <taxon>Eukaryota</taxon>
        <taxon>Fungi</taxon>
        <taxon>Dikarya</taxon>
        <taxon>Ascomycota</taxon>
        <taxon>Pezizomycotina</taxon>
        <taxon>Dothideomycetes</taxon>
        <taxon>Dothideomycetidae</taxon>
        <taxon>Myriangiales</taxon>
        <taxon>Elsinoaceae</taxon>
        <taxon>Sphaceloma</taxon>
    </lineage>
</organism>
<dbReference type="STRING" id="2082308.A0A2K1R080"/>
<dbReference type="AlphaFoldDB" id="A0A2K1R080"/>
<evidence type="ECO:0000313" key="3">
    <source>
        <dbReference type="EMBL" id="PNS20630.1"/>
    </source>
</evidence>
<dbReference type="InParanoid" id="A0A2K1R080"/>
<gene>
    <name evidence="3" type="ORF">CAC42_357</name>
</gene>
<dbReference type="Pfam" id="PF07859">
    <property type="entry name" value="Abhydrolase_3"/>
    <property type="match status" value="1"/>
</dbReference>
<dbReference type="OrthoDB" id="408631at2759"/>
<evidence type="ECO:0000259" key="2">
    <source>
        <dbReference type="Pfam" id="PF07859"/>
    </source>
</evidence>
<proteinExistence type="predicted"/>
<dbReference type="EMBL" id="NKHZ01000022">
    <property type="protein sequence ID" value="PNS20630.1"/>
    <property type="molecule type" value="Genomic_DNA"/>
</dbReference>
<dbReference type="GO" id="GO:0016787">
    <property type="term" value="F:hydrolase activity"/>
    <property type="evidence" value="ECO:0007669"/>
    <property type="project" value="UniProtKB-KW"/>
</dbReference>
<evidence type="ECO:0000313" key="4">
    <source>
        <dbReference type="Proteomes" id="UP000243797"/>
    </source>
</evidence>
<sequence>MADYSNPEAVAALGTIDPELDALLKANPLPTPDWSDLQGFRKMRHQMELARGPNAEQAKLESTQTIPMRDGFESEIRIHRPADSTGSKRPLIVLLFGGGFIVGSNMQLGPYARAMAALYNAVVVTLNYRLAPEHKFPTQINDAWDSVSWLAKNAPSIGADPAAGFVLGGVSAGGNLTAVVAQKAKDEGLSPPLTGLWVCIPVLLTDETVPEKYKHLFFSRKQNENAPVFNMQAINRVDGYLEADHKSPLWSPFNTPGAHKGLPPAYFQVCGMDPLRDDGLIYEAVLRENGVKTRLDVYPGVPHAHFSYLPNLQSSKKAIVETVQGIGWLLGREVSAEEVSKVVTAPSGA</sequence>